<evidence type="ECO:0000313" key="2">
    <source>
        <dbReference type="Proteomes" id="UP000249254"/>
    </source>
</evidence>
<name>A0A328ALI1_9CAUL</name>
<sequence length="102" mass="11068">MTFWNSAIPDDVELTDEDRALPAFQRVGHFGETTSPERRTDFSGSGYAPAEALPTAVTALGSVWKILQLSVAGDPRDGAAIERFSFSRGLPPKLVRDDWSGS</sequence>
<protein>
    <submittedName>
        <fullName evidence="1">Uncharacterized protein</fullName>
    </submittedName>
</protein>
<keyword evidence="2" id="KW-1185">Reference proteome</keyword>
<accession>A0A328ALI1</accession>
<dbReference type="Proteomes" id="UP000249254">
    <property type="component" value="Unassembled WGS sequence"/>
</dbReference>
<dbReference type="EMBL" id="QFYQ01000001">
    <property type="protein sequence ID" value="RAK54866.1"/>
    <property type="molecule type" value="Genomic_DNA"/>
</dbReference>
<proteinExistence type="predicted"/>
<dbReference type="AlphaFoldDB" id="A0A328ALI1"/>
<organism evidence="1 2">
    <name type="scientific">Phenylobacterium soli</name>
    <dbReference type="NCBI Taxonomy" id="2170551"/>
    <lineage>
        <taxon>Bacteria</taxon>
        <taxon>Pseudomonadati</taxon>
        <taxon>Pseudomonadota</taxon>
        <taxon>Alphaproteobacteria</taxon>
        <taxon>Caulobacterales</taxon>
        <taxon>Caulobacteraceae</taxon>
        <taxon>Phenylobacterium</taxon>
    </lineage>
</organism>
<comment type="caution">
    <text evidence="1">The sequence shown here is derived from an EMBL/GenBank/DDBJ whole genome shotgun (WGS) entry which is preliminary data.</text>
</comment>
<reference evidence="2" key="1">
    <citation type="submission" date="2018-05" db="EMBL/GenBank/DDBJ databases">
        <authorList>
            <person name="Li X."/>
        </authorList>
    </citation>
    <scope>NUCLEOTIDE SEQUENCE [LARGE SCALE GENOMIC DNA]</scope>
    <source>
        <strain evidence="2">LX32</strain>
    </source>
</reference>
<evidence type="ECO:0000313" key="1">
    <source>
        <dbReference type="EMBL" id="RAK54866.1"/>
    </source>
</evidence>
<dbReference type="RefSeq" id="WP_111528616.1">
    <property type="nucleotide sequence ID" value="NZ_JBHRSG010000004.1"/>
</dbReference>
<gene>
    <name evidence="1" type="ORF">DJ017_10185</name>
</gene>